<evidence type="ECO:0000313" key="3">
    <source>
        <dbReference type="EMBL" id="KAL0443376.1"/>
    </source>
</evidence>
<dbReference type="PANTHER" id="PTHR31071:SF2">
    <property type="entry name" value="ACTIN CYTOSKELETON-REGULATORY COMPLEX PAN-LIKE PROTEIN"/>
    <property type="match status" value="1"/>
</dbReference>
<name>A0AAW2WQ52_9LAMI</name>
<dbReference type="InterPro" id="IPR043424">
    <property type="entry name" value="BLT-like"/>
</dbReference>
<dbReference type="AlphaFoldDB" id="A0AAW2WQ52"/>
<dbReference type="EMBL" id="JACGWN010000007">
    <property type="protein sequence ID" value="KAL0443376.1"/>
    <property type="molecule type" value="Genomic_DNA"/>
</dbReference>
<feature type="compositionally biased region" description="Polar residues" evidence="2">
    <location>
        <begin position="1"/>
        <end position="12"/>
    </location>
</feature>
<evidence type="ECO:0000256" key="2">
    <source>
        <dbReference type="SAM" id="MobiDB-lite"/>
    </source>
</evidence>
<reference evidence="3" key="2">
    <citation type="journal article" date="2024" name="Plant">
        <title>Genomic evolution and insights into agronomic trait innovations of Sesamum species.</title>
        <authorList>
            <person name="Miao H."/>
            <person name="Wang L."/>
            <person name="Qu L."/>
            <person name="Liu H."/>
            <person name="Sun Y."/>
            <person name="Le M."/>
            <person name="Wang Q."/>
            <person name="Wei S."/>
            <person name="Zheng Y."/>
            <person name="Lin W."/>
            <person name="Duan Y."/>
            <person name="Cao H."/>
            <person name="Xiong S."/>
            <person name="Wang X."/>
            <person name="Wei L."/>
            <person name="Li C."/>
            <person name="Ma Q."/>
            <person name="Ju M."/>
            <person name="Zhao R."/>
            <person name="Li G."/>
            <person name="Mu C."/>
            <person name="Tian Q."/>
            <person name="Mei H."/>
            <person name="Zhang T."/>
            <person name="Gao T."/>
            <person name="Zhang H."/>
        </authorList>
    </citation>
    <scope>NUCLEOTIDE SEQUENCE</scope>
    <source>
        <strain evidence="3">KEN1</strain>
    </source>
</reference>
<feature type="coiled-coil region" evidence="1">
    <location>
        <begin position="301"/>
        <end position="356"/>
    </location>
</feature>
<feature type="coiled-coil region" evidence="1">
    <location>
        <begin position="226"/>
        <end position="271"/>
    </location>
</feature>
<feature type="region of interest" description="Disordered" evidence="2">
    <location>
        <begin position="505"/>
        <end position="574"/>
    </location>
</feature>
<feature type="compositionally biased region" description="Basic and acidic residues" evidence="2">
    <location>
        <begin position="70"/>
        <end position="81"/>
    </location>
</feature>
<feature type="compositionally biased region" description="Basic and acidic residues" evidence="2">
    <location>
        <begin position="88"/>
        <end position="97"/>
    </location>
</feature>
<sequence>MKITVERTSVQEAQRPRPTLSPLPPSDLSCKPTFTGKPPRRKPKTSAAGVRVKRESAKRSSRPETPLLRWKFDESNDKINSVEDENENEKPSCEVGRKSGRRVRPVVSARKLGAGLWRLHLPEFQTGGGGRLGLQSGDARFGAPIHGQHVDRIHSSPANDMVHSPHSVSGSNGLLHKFDPSFQFPNSAMEGATKWDPVVEKTSDELKQIFGQKKLPNRRAREAPVISALETQLEQARARINELETERRSSKKKLEQFLQKLSDERAAWRSREHEKIRAVIDDMKVELCREKKSRQRLELVNSRLVNELADAKLSAKRYLQEYEKERKARELVEEVCDELAKEIGEDKAEVETLKRESMKLWEEVEEERKMLQMAEVWREERVQMKLIDAKVMLEEKYSQMNRIIADLQAFLGSKSRTSDSEEMKKAEFLREVATSVNIQDIRELTYEPPNPDDIFSIFEDINVGEVNEREVDSKLYHTVTPEVNQLNKDSSHRHLDVHMDQNHELEEDASEWETVSHPEDQGSIYSPDGSDPSVNKSFRVSNVSRNGGDETPTTEISEAGSAQPRQSKKASSISRFWRSCPTNGDNYRIISVEGITRRISNGRLSNGAITSTDCDSGKGGISPHDLAGQWSSPDSGNPHINRGMKGCIEWPRSAQKSSLKARLLEARMESQKIQLRQVLKQKI</sequence>
<reference evidence="3" key="1">
    <citation type="submission" date="2020-06" db="EMBL/GenBank/DDBJ databases">
        <authorList>
            <person name="Li T."/>
            <person name="Hu X."/>
            <person name="Zhang T."/>
            <person name="Song X."/>
            <person name="Zhang H."/>
            <person name="Dai N."/>
            <person name="Sheng W."/>
            <person name="Hou X."/>
            <person name="Wei L."/>
        </authorList>
    </citation>
    <scope>NUCLEOTIDE SEQUENCE</scope>
    <source>
        <strain evidence="3">KEN1</strain>
        <tissue evidence="3">Leaf</tissue>
    </source>
</reference>
<feature type="compositionally biased region" description="Polar residues" evidence="2">
    <location>
        <begin position="532"/>
        <end position="556"/>
    </location>
</feature>
<protein>
    <submittedName>
        <fullName evidence="3">Uncharacterized protein</fullName>
    </submittedName>
</protein>
<comment type="caution">
    <text evidence="3">The sequence shown here is derived from an EMBL/GenBank/DDBJ whole genome shotgun (WGS) entry which is preliminary data.</text>
</comment>
<keyword evidence="1" id="KW-0175">Coiled coil</keyword>
<organism evidence="3">
    <name type="scientific">Sesamum latifolium</name>
    <dbReference type="NCBI Taxonomy" id="2727402"/>
    <lineage>
        <taxon>Eukaryota</taxon>
        <taxon>Viridiplantae</taxon>
        <taxon>Streptophyta</taxon>
        <taxon>Embryophyta</taxon>
        <taxon>Tracheophyta</taxon>
        <taxon>Spermatophyta</taxon>
        <taxon>Magnoliopsida</taxon>
        <taxon>eudicotyledons</taxon>
        <taxon>Gunneridae</taxon>
        <taxon>Pentapetalae</taxon>
        <taxon>asterids</taxon>
        <taxon>lamiids</taxon>
        <taxon>Lamiales</taxon>
        <taxon>Pedaliaceae</taxon>
        <taxon>Sesamum</taxon>
    </lineage>
</organism>
<proteinExistence type="predicted"/>
<accession>A0AAW2WQ52</accession>
<dbReference type="PANTHER" id="PTHR31071">
    <property type="entry name" value="GB|AAF24581.1"/>
    <property type="match status" value="1"/>
</dbReference>
<evidence type="ECO:0000256" key="1">
    <source>
        <dbReference type="SAM" id="Coils"/>
    </source>
</evidence>
<gene>
    <name evidence="3" type="ORF">Slati_2060300</name>
</gene>
<feature type="compositionally biased region" description="Polar residues" evidence="2">
    <location>
        <begin position="563"/>
        <end position="574"/>
    </location>
</feature>
<feature type="region of interest" description="Disordered" evidence="2">
    <location>
        <begin position="1"/>
        <end position="97"/>
    </location>
</feature>
<feature type="compositionally biased region" description="Basic and acidic residues" evidence="2">
    <location>
        <begin position="52"/>
        <end position="62"/>
    </location>
</feature>